<evidence type="ECO:0000256" key="2">
    <source>
        <dbReference type="RuleBase" id="RU362097"/>
    </source>
</evidence>
<name>A0AA37M3L8_9HYPH</name>
<evidence type="ECO:0000256" key="3">
    <source>
        <dbReference type="SAM" id="MobiDB-lite"/>
    </source>
</evidence>
<dbReference type="EMBL" id="BPQJ01000004">
    <property type="protein sequence ID" value="GJD60924.1"/>
    <property type="molecule type" value="Genomic_DNA"/>
</dbReference>
<dbReference type="GO" id="GO:0015562">
    <property type="term" value="F:efflux transmembrane transporter activity"/>
    <property type="evidence" value="ECO:0007669"/>
    <property type="project" value="InterPro"/>
</dbReference>
<organism evidence="4 5">
    <name type="scientific">Methylobacterium frigidaeris</name>
    <dbReference type="NCBI Taxonomy" id="2038277"/>
    <lineage>
        <taxon>Bacteria</taxon>
        <taxon>Pseudomonadati</taxon>
        <taxon>Pseudomonadota</taxon>
        <taxon>Alphaproteobacteria</taxon>
        <taxon>Hyphomicrobiales</taxon>
        <taxon>Methylobacteriaceae</taxon>
        <taxon>Methylobacterium</taxon>
    </lineage>
</organism>
<evidence type="ECO:0000313" key="4">
    <source>
        <dbReference type="EMBL" id="GJD60924.1"/>
    </source>
</evidence>
<dbReference type="SUPFAM" id="SSF56954">
    <property type="entry name" value="Outer membrane efflux proteins (OEP)"/>
    <property type="match status" value="1"/>
</dbReference>
<comment type="subcellular location">
    <subcellularLocation>
        <location evidence="2">Cell membrane</location>
        <topology evidence="2">Lipid-anchor</topology>
    </subcellularLocation>
</comment>
<dbReference type="Gene3D" id="2.20.200.10">
    <property type="entry name" value="Outer membrane efflux proteins (OEP)"/>
    <property type="match status" value="1"/>
</dbReference>
<dbReference type="PANTHER" id="PTHR30203:SF33">
    <property type="entry name" value="BLR4455 PROTEIN"/>
    <property type="match status" value="1"/>
</dbReference>
<dbReference type="GO" id="GO:0005886">
    <property type="term" value="C:plasma membrane"/>
    <property type="evidence" value="ECO:0007669"/>
    <property type="project" value="UniProtKB-SubCell"/>
</dbReference>
<comment type="similarity">
    <text evidence="1 2">Belongs to the outer membrane factor (OMF) (TC 1.B.17) family.</text>
</comment>
<keyword evidence="2" id="KW-0472">Membrane</keyword>
<proteinExistence type="inferred from homology"/>
<dbReference type="AlphaFoldDB" id="A0AA37M3L8"/>
<dbReference type="Gene3D" id="1.20.1600.10">
    <property type="entry name" value="Outer membrane efflux proteins (OEP)"/>
    <property type="match status" value="1"/>
</dbReference>
<feature type="region of interest" description="Disordered" evidence="3">
    <location>
        <begin position="36"/>
        <end position="71"/>
    </location>
</feature>
<dbReference type="PANTHER" id="PTHR30203">
    <property type="entry name" value="OUTER MEMBRANE CATION EFFLUX PROTEIN"/>
    <property type="match status" value="1"/>
</dbReference>
<sequence length="576" mass="59892">MQARPDAPSPAPASMPPSMRAILRLSTAIPVPRAAVPATPPEAAPAGRVAGDEVSGNKGLGDGAPGAGAPRPAARTAARILATALAAASASACMVGPDFQGATPPPVTRYTKEGLRDPRLSAEESRSGALSQTFATGRDVPGEWWTLFRSRALNSLVAEALARNPNLEAAQASLRAARATTEAQRGALFPQVAFGGQGSYNKAPGGDLQSPLNDNSLLYSLVTPQVTVSFAPDVFGGTRRALESQTAQEEGQFWQLEAAYLALTANVVAAAIQEASLRAQIAATEKVIQAQTDLLSLITKQQNAGQVAGADVVQQIALLAQSQQVLPPLQRALAQQRNLLTALAGRFPSEEVSQTFTLASLHLPRSLPVSLPSRLIEQRPDVKAAEAAVHAASAQVGVAVANRLPQFTISGAVGASATNFAALLNPAASLWTIAGAVAQPLFDGGTLFRRQQAAEENLGVAQAQYRATVITAYQNVADCLRALQADGRAVAAANAAVKASRESVELVRKQFGLGAVSSASLLITQSAYLQAVVTQAQAQANQYADTAALFQALGGGWWNRRDVKPARDPKDPAPFL</sequence>
<dbReference type="InterPro" id="IPR010131">
    <property type="entry name" value="MdtP/NodT-like"/>
</dbReference>
<evidence type="ECO:0000313" key="5">
    <source>
        <dbReference type="Proteomes" id="UP001055286"/>
    </source>
</evidence>
<keyword evidence="2" id="KW-1134">Transmembrane beta strand</keyword>
<evidence type="ECO:0000256" key="1">
    <source>
        <dbReference type="ARBA" id="ARBA00007613"/>
    </source>
</evidence>
<keyword evidence="2" id="KW-0564">Palmitate</keyword>
<reference evidence="4" key="2">
    <citation type="submission" date="2021-08" db="EMBL/GenBank/DDBJ databases">
        <authorList>
            <person name="Tani A."/>
            <person name="Ola A."/>
            <person name="Ogura Y."/>
            <person name="Katsura K."/>
            <person name="Hayashi T."/>
        </authorList>
    </citation>
    <scope>NUCLEOTIDE SEQUENCE</scope>
    <source>
        <strain evidence="4">JCM 32048</strain>
    </source>
</reference>
<gene>
    <name evidence="4" type="primary">oprM_1</name>
    <name evidence="4" type="ORF">MPEAHAMD_1064</name>
</gene>
<protein>
    <submittedName>
        <fullName evidence="4">Outer membrane protein OprM</fullName>
    </submittedName>
</protein>
<accession>A0AA37M3L8</accession>
<dbReference type="Proteomes" id="UP001055286">
    <property type="component" value="Unassembled WGS sequence"/>
</dbReference>
<keyword evidence="5" id="KW-1185">Reference proteome</keyword>
<keyword evidence="2" id="KW-0812">Transmembrane</keyword>
<dbReference type="InterPro" id="IPR003423">
    <property type="entry name" value="OMP_efflux"/>
</dbReference>
<reference evidence="4" key="1">
    <citation type="journal article" date="2016" name="Front. Microbiol.">
        <title>Genome Sequence of the Piezophilic, Mesophilic Sulfate-Reducing Bacterium Desulfovibrio indicus J2T.</title>
        <authorList>
            <person name="Cao J."/>
            <person name="Maignien L."/>
            <person name="Shao Z."/>
            <person name="Alain K."/>
            <person name="Jebbar M."/>
        </authorList>
    </citation>
    <scope>NUCLEOTIDE SEQUENCE</scope>
    <source>
        <strain evidence="4">JCM 32048</strain>
    </source>
</reference>
<dbReference type="NCBIfam" id="TIGR01845">
    <property type="entry name" value="outer_NodT"/>
    <property type="match status" value="1"/>
</dbReference>
<dbReference type="Pfam" id="PF02321">
    <property type="entry name" value="OEP"/>
    <property type="match status" value="2"/>
</dbReference>
<keyword evidence="2" id="KW-0449">Lipoprotein</keyword>
<comment type="caution">
    <text evidence="4">The sequence shown here is derived from an EMBL/GenBank/DDBJ whole genome shotgun (WGS) entry which is preliminary data.</text>
</comment>